<organism evidence="2 3">
    <name type="scientific">Toxoplasma gondii TgCATBr9</name>
    <dbReference type="NCBI Taxonomy" id="943120"/>
    <lineage>
        <taxon>Eukaryota</taxon>
        <taxon>Sar</taxon>
        <taxon>Alveolata</taxon>
        <taxon>Apicomplexa</taxon>
        <taxon>Conoidasida</taxon>
        <taxon>Coccidia</taxon>
        <taxon>Eucoccidiorida</taxon>
        <taxon>Eimeriorina</taxon>
        <taxon>Sarcocystidae</taxon>
        <taxon>Toxoplasma</taxon>
    </lineage>
</organism>
<feature type="region of interest" description="Disordered" evidence="1">
    <location>
        <begin position="66"/>
        <end position="133"/>
    </location>
</feature>
<accession>A0A2T6IJH4</accession>
<proteinExistence type="predicted"/>
<feature type="compositionally biased region" description="Polar residues" evidence="1">
    <location>
        <begin position="109"/>
        <end position="120"/>
    </location>
</feature>
<dbReference type="EMBL" id="AFHV02002757">
    <property type="protein sequence ID" value="PUA85456.1"/>
    <property type="molecule type" value="Genomic_DNA"/>
</dbReference>
<evidence type="ECO:0000256" key="1">
    <source>
        <dbReference type="SAM" id="MobiDB-lite"/>
    </source>
</evidence>
<reference evidence="2 3" key="1">
    <citation type="journal article" date="2016" name="Nat. Commun.">
        <title>Local admixture of amplified and diversified secreted pathogenesis determinants shapes mosaic Toxoplasma gondii genomes.</title>
        <authorList>
            <person name="Lorenzi H."/>
            <person name="Khan A."/>
            <person name="Behnke M.S."/>
            <person name="Namasivayam S."/>
            <person name="Swapna L.S."/>
            <person name="Hadjithomas M."/>
            <person name="Karamycheva S."/>
            <person name="Pinney D."/>
            <person name="Brunk B.P."/>
            <person name="Ajioka J.W."/>
            <person name="Ajzenberg D."/>
            <person name="Boothroyd J.C."/>
            <person name="Boyle J.P."/>
            <person name="Darde M.L."/>
            <person name="Diaz-Miranda M.A."/>
            <person name="Dubey J.P."/>
            <person name="Fritz H.M."/>
            <person name="Gennari S.M."/>
            <person name="Gregory B.D."/>
            <person name="Kim K."/>
            <person name="Saeij J.P."/>
            <person name="Su C."/>
            <person name="White M.W."/>
            <person name="Zhu X.Q."/>
            <person name="Howe D.K."/>
            <person name="Rosenthal B.M."/>
            <person name="Grigg M.E."/>
            <person name="Parkinson J."/>
            <person name="Liu L."/>
            <person name="Kissinger J.C."/>
            <person name="Roos D.S."/>
            <person name="Sibley L.D."/>
        </authorList>
    </citation>
    <scope>NUCLEOTIDE SEQUENCE [LARGE SCALE GENOMIC DNA]</scope>
    <source>
        <strain evidence="2 3">TgCATBr9</strain>
    </source>
</reference>
<comment type="caution">
    <text evidence="2">The sequence shown here is derived from an EMBL/GenBank/DDBJ whole genome shotgun (WGS) entry which is preliminary data.</text>
</comment>
<evidence type="ECO:0000313" key="3">
    <source>
        <dbReference type="Proteomes" id="UP000244488"/>
    </source>
</evidence>
<sequence>MRKNEEPNTSDTCRLDRRCSRHINSQCSQREEPPRPDWRGSQCCPHLFRSTGREGISHAVLRLHFQQKSSQKRSLESTSSPFSRDPVDTRNATAAKPRNSKLSRRPGTTLKQSTNANERSSFLDIRVLSETRT</sequence>
<dbReference type="AlphaFoldDB" id="A0A2T6IJH4"/>
<dbReference type="Proteomes" id="UP000244488">
    <property type="component" value="Unassembled WGS sequence"/>
</dbReference>
<evidence type="ECO:0000313" key="2">
    <source>
        <dbReference type="EMBL" id="PUA85456.1"/>
    </source>
</evidence>
<name>A0A2T6IJH4_TOXGO</name>
<protein>
    <submittedName>
        <fullName evidence="2">Uncharacterized protein</fullName>
    </submittedName>
</protein>
<gene>
    <name evidence="2" type="ORF">TGBR9_384080</name>
</gene>
<dbReference type="VEuPathDB" id="ToxoDB:TGBR9_384080"/>